<evidence type="ECO:0000259" key="1">
    <source>
        <dbReference type="Pfam" id="PF01878"/>
    </source>
</evidence>
<dbReference type="PANTHER" id="PTHR14087:SF7">
    <property type="entry name" value="THYMOCYTE NUCLEAR PROTEIN 1"/>
    <property type="match status" value="1"/>
</dbReference>
<protein>
    <submittedName>
        <fullName evidence="2">Predicted RNA-binding protein, contains PUA-like domain</fullName>
    </submittedName>
</protein>
<dbReference type="OrthoDB" id="9791347at2"/>
<proteinExistence type="predicted"/>
<reference evidence="3" key="1">
    <citation type="submission" date="2016-10" db="EMBL/GenBank/DDBJ databases">
        <authorList>
            <person name="Varghese N."/>
            <person name="Submissions S."/>
        </authorList>
    </citation>
    <scope>NUCLEOTIDE SEQUENCE [LARGE SCALE GENOMIC DNA]</scope>
    <source>
        <strain evidence="3">DSM 1565</strain>
    </source>
</reference>
<name>A0A1I7NTU6_9HYPH</name>
<dbReference type="PANTHER" id="PTHR14087">
    <property type="entry name" value="THYMOCYTE NUCLEAR PROTEIN 1"/>
    <property type="match status" value="1"/>
</dbReference>
<dbReference type="SUPFAM" id="SSF88697">
    <property type="entry name" value="PUA domain-like"/>
    <property type="match status" value="1"/>
</dbReference>
<feature type="domain" description="EVE" evidence="1">
    <location>
        <begin position="3"/>
        <end position="135"/>
    </location>
</feature>
<dbReference type="Proteomes" id="UP000199423">
    <property type="component" value="Unassembled WGS sequence"/>
</dbReference>
<dbReference type="EMBL" id="FPCH01000003">
    <property type="protein sequence ID" value="SFV38086.1"/>
    <property type="molecule type" value="Genomic_DNA"/>
</dbReference>
<dbReference type="InterPro" id="IPR052181">
    <property type="entry name" value="5hmC_binding"/>
</dbReference>
<sequence length="146" mass="16010">MTAFWLLKSEPDVFSWNDLVSRGPKGEAWDGVRNYQARNNMRAMKVGDLGFFYHSNEGKEIVGILRVISPAHPEAKDDTGKWECVDVAAVTPVPKPVGLDAVKANPKLSAMVLVNNSRLSVQPVSAEEWKEICKMGGVDLKALKGS</sequence>
<dbReference type="Gene3D" id="3.10.590.10">
    <property type="entry name" value="ph1033 like domains"/>
    <property type="match status" value="1"/>
</dbReference>
<organism evidence="2 3">
    <name type="scientific">Hyphomicrobium facile</name>
    <dbReference type="NCBI Taxonomy" id="51670"/>
    <lineage>
        <taxon>Bacteria</taxon>
        <taxon>Pseudomonadati</taxon>
        <taxon>Pseudomonadota</taxon>
        <taxon>Alphaproteobacteria</taxon>
        <taxon>Hyphomicrobiales</taxon>
        <taxon>Hyphomicrobiaceae</taxon>
        <taxon>Hyphomicrobium</taxon>
    </lineage>
</organism>
<dbReference type="CDD" id="cd21133">
    <property type="entry name" value="EVE"/>
    <property type="match status" value="1"/>
</dbReference>
<evidence type="ECO:0000313" key="2">
    <source>
        <dbReference type="EMBL" id="SFV38086.1"/>
    </source>
</evidence>
<dbReference type="InterPro" id="IPR002740">
    <property type="entry name" value="EVE_domain"/>
</dbReference>
<evidence type="ECO:0000313" key="3">
    <source>
        <dbReference type="Proteomes" id="UP000199423"/>
    </source>
</evidence>
<dbReference type="InterPro" id="IPR047197">
    <property type="entry name" value="THYN1-like_EVE"/>
</dbReference>
<dbReference type="RefSeq" id="WP_092868949.1">
    <property type="nucleotide sequence ID" value="NZ_FPCH01000003.1"/>
</dbReference>
<dbReference type="AlphaFoldDB" id="A0A1I7NTU6"/>
<dbReference type="InterPro" id="IPR015947">
    <property type="entry name" value="PUA-like_sf"/>
</dbReference>
<keyword evidence="3" id="KW-1185">Reference proteome</keyword>
<dbReference type="Pfam" id="PF01878">
    <property type="entry name" value="EVE"/>
    <property type="match status" value="1"/>
</dbReference>
<dbReference type="STRING" id="51670.SAMN04488557_3493"/>
<accession>A0A1I7NTU6</accession>
<gene>
    <name evidence="2" type="ORF">SAMN04488557_3493</name>
</gene>